<gene>
    <name evidence="3" type="ORF">SAMN05444359_11740</name>
</gene>
<dbReference type="SUPFAM" id="SSF53448">
    <property type="entry name" value="Nucleotide-diphospho-sugar transferases"/>
    <property type="match status" value="1"/>
</dbReference>
<evidence type="ECO:0000259" key="2">
    <source>
        <dbReference type="Pfam" id="PF00535"/>
    </source>
</evidence>
<evidence type="ECO:0000313" key="3">
    <source>
        <dbReference type="EMBL" id="SEQ85557.1"/>
    </source>
</evidence>
<proteinExistence type="predicted"/>
<dbReference type="RefSeq" id="WP_090170044.1">
    <property type="nucleotide sequence ID" value="NZ_FOFB01000017.1"/>
</dbReference>
<feature type="transmembrane region" description="Helical" evidence="1">
    <location>
        <begin position="307"/>
        <end position="324"/>
    </location>
</feature>
<evidence type="ECO:0000313" key="4">
    <source>
        <dbReference type="Proteomes" id="UP000199021"/>
    </source>
</evidence>
<feature type="domain" description="Glycosyltransferase 2-like" evidence="2">
    <location>
        <begin position="43"/>
        <end position="210"/>
    </location>
</feature>
<dbReference type="PANTHER" id="PTHR43685">
    <property type="entry name" value="GLYCOSYLTRANSFERASE"/>
    <property type="match status" value="1"/>
</dbReference>
<dbReference type="OrthoDB" id="9800276at2"/>
<dbReference type="InterPro" id="IPR029044">
    <property type="entry name" value="Nucleotide-diphossugar_trans"/>
</dbReference>
<dbReference type="InParanoid" id="A0A1H9JFM6"/>
<dbReference type="InterPro" id="IPR050834">
    <property type="entry name" value="Glycosyltransf_2"/>
</dbReference>
<dbReference type="EMBL" id="FOFB01000017">
    <property type="protein sequence ID" value="SEQ85557.1"/>
    <property type="molecule type" value="Genomic_DNA"/>
</dbReference>
<dbReference type="Pfam" id="PF00535">
    <property type="entry name" value="Glycos_transf_2"/>
    <property type="match status" value="1"/>
</dbReference>
<name>A0A1H9JFM6_9BACT</name>
<keyword evidence="1" id="KW-0472">Membrane</keyword>
<keyword evidence="4" id="KW-1185">Reference proteome</keyword>
<reference evidence="4" key="1">
    <citation type="submission" date="2016-10" db="EMBL/GenBank/DDBJ databases">
        <authorList>
            <person name="Varghese N."/>
            <person name="Submissions S."/>
        </authorList>
    </citation>
    <scope>NUCLEOTIDE SEQUENCE [LARGE SCALE GENOMIC DNA]</scope>
    <source>
        <strain evidence="4">DSM 24740</strain>
    </source>
</reference>
<dbReference type="AlphaFoldDB" id="A0A1H9JFM6"/>
<keyword evidence="1" id="KW-0812">Transmembrane</keyword>
<accession>A0A1H9JFM6</accession>
<dbReference type="Proteomes" id="UP000199021">
    <property type="component" value="Unassembled WGS sequence"/>
</dbReference>
<feature type="transmembrane region" description="Helical" evidence="1">
    <location>
        <begin position="351"/>
        <end position="373"/>
    </location>
</feature>
<dbReference type="GO" id="GO:0016740">
    <property type="term" value="F:transferase activity"/>
    <property type="evidence" value="ECO:0007669"/>
    <property type="project" value="UniProtKB-KW"/>
</dbReference>
<protein>
    <submittedName>
        <fullName evidence="3">Glycosyltransferase, catalytic subunit of cellulose synthase and poly-beta-1,6-N-acetylglucosamine synthase</fullName>
    </submittedName>
</protein>
<sequence length="382" mass="42358">MFYLFLLAAAVQVVSWMAVLRAGYRRGVEPDQQDPASGTAAVSVIVCFHNEQETIGPCVDRILAQVYPGEFELVLVDDNSTDNSASIVHPFEIRHGHVRLLQPGPTRAGKKDALAYGIYAAKHDFLVLTDADCVPASSHWLWFMADPLRRGAELVLGVSPYTEDKTNMLLSAWQRFEATYVSLKYLGFARTGMPYMGVGRNLAYRRSFYERAGGFAAHADLPGGDDDLLVSATAQREATARVVHPAAWTYSAPQPGWRAYFRQRARHQSVGIRYPARAQWMLGGLALSHGLFYLLGFYLLFTPDWPVALAAYGLRLLLLVYVYATPYLRTDPLTYSGGATAGAEGGWRSKAFLPLTVAFFDAWVGPMYLYLAVAGLRPARNW</sequence>
<dbReference type="InterPro" id="IPR001173">
    <property type="entry name" value="Glyco_trans_2-like"/>
</dbReference>
<dbReference type="PANTHER" id="PTHR43685:SF2">
    <property type="entry name" value="GLYCOSYLTRANSFERASE 2-LIKE DOMAIN-CONTAINING PROTEIN"/>
    <property type="match status" value="1"/>
</dbReference>
<organism evidence="3 4">
    <name type="scientific">Neolewinella agarilytica</name>
    <dbReference type="NCBI Taxonomy" id="478744"/>
    <lineage>
        <taxon>Bacteria</taxon>
        <taxon>Pseudomonadati</taxon>
        <taxon>Bacteroidota</taxon>
        <taxon>Saprospiria</taxon>
        <taxon>Saprospirales</taxon>
        <taxon>Lewinellaceae</taxon>
        <taxon>Neolewinella</taxon>
    </lineage>
</organism>
<feature type="transmembrane region" description="Helical" evidence="1">
    <location>
        <begin position="280"/>
        <end position="300"/>
    </location>
</feature>
<dbReference type="Gene3D" id="3.90.550.10">
    <property type="entry name" value="Spore Coat Polysaccharide Biosynthesis Protein SpsA, Chain A"/>
    <property type="match status" value="1"/>
</dbReference>
<keyword evidence="1" id="KW-1133">Transmembrane helix</keyword>
<keyword evidence="3" id="KW-0808">Transferase</keyword>
<evidence type="ECO:0000256" key="1">
    <source>
        <dbReference type="SAM" id="Phobius"/>
    </source>
</evidence>
<dbReference type="STRING" id="478744.SAMN05444359_11740"/>